<reference evidence="3" key="2">
    <citation type="submission" date="2013-12" db="EMBL/GenBank/DDBJ databases">
        <title>Evolution of pathogenesis and genome organization in the Tremellales.</title>
        <authorList>
            <person name="Cuomo C."/>
            <person name="Litvintseva A."/>
            <person name="Heitman J."/>
            <person name="Chen Y."/>
            <person name="Sun S."/>
            <person name="Springer D."/>
            <person name="Dromer F."/>
            <person name="Young S."/>
            <person name="Zeng Q."/>
            <person name="Chapman S."/>
            <person name="Gujja S."/>
            <person name="Saif S."/>
            <person name="Birren B."/>
        </authorList>
    </citation>
    <scope>NUCLEOTIDE SEQUENCE [LARGE SCALE GENOMIC DNA]</scope>
    <source>
        <strain evidence="3">CBS 10435</strain>
    </source>
</reference>
<dbReference type="EMBL" id="KI669461">
    <property type="protein sequence ID" value="OCF58766.1"/>
    <property type="molecule type" value="Genomic_DNA"/>
</dbReference>
<dbReference type="Gene3D" id="1.20.1480.30">
    <property type="entry name" value="Designed four-helix bundle protein"/>
    <property type="match status" value="1"/>
</dbReference>
<sequence>MVHNIDPNPIRLYVPEELLRADVPASRMDWADLINRQDYVDIPIAQDQIDMAILHSPAYTVDFPVDMVHIKEEVEDSNIPSMSQINKQLRALTDRMNKSQAALEASIMAKVNAHLNTLTDRVDKLESSLDDITNHVKQFDERFSHLEARIDDITTERRINSINLFHPSLAPISGEANHQAQEDLTIRLDRLSDKLVLTTSQIDRLDNKVDRLDGKVGRYDIKVDKLEIKIDKHQDVINIHDEKLQGSSEPIGVMDDTISQLGDKLEEHAVRTDEMDHQLKRLEGQMNDRIKEEEKMEVTKRSIKTDHDGLRKEFNNFVEQVNVREMNRVLLEIPRRAHPVSNLRGDSNPSKTSNNGLFLPCAIKEMKMDDLDKWVTFYGIGKDCKDFGFLEDVNKQGKQALLYNFIGGSNKPSYFKG</sequence>
<dbReference type="AlphaFoldDB" id="A0A1B9ITB1"/>
<dbReference type="SUPFAM" id="SSF57997">
    <property type="entry name" value="Tropomyosin"/>
    <property type="match status" value="1"/>
</dbReference>
<dbReference type="OrthoDB" id="47007at2759"/>
<dbReference type="STRING" id="1331196.A0A1B9ITB1"/>
<feature type="coiled-coil region" evidence="1">
    <location>
        <begin position="82"/>
        <end position="142"/>
    </location>
</feature>
<evidence type="ECO:0000256" key="1">
    <source>
        <dbReference type="SAM" id="Coils"/>
    </source>
</evidence>
<dbReference type="Proteomes" id="UP000092583">
    <property type="component" value="Unassembled WGS sequence"/>
</dbReference>
<keyword evidence="3" id="KW-1185">Reference proteome</keyword>
<keyword evidence="1" id="KW-0175">Coiled coil</keyword>
<feature type="coiled-coil region" evidence="1">
    <location>
        <begin position="188"/>
        <end position="285"/>
    </location>
</feature>
<name>A0A1B9ITB1_9TREE</name>
<organism evidence="2 3">
    <name type="scientific">Kwoniella mangroviensis CBS 10435</name>
    <dbReference type="NCBI Taxonomy" id="1331196"/>
    <lineage>
        <taxon>Eukaryota</taxon>
        <taxon>Fungi</taxon>
        <taxon>Dikarya</taxon>
        <taxon>Basidiomycota</taxon>
        <taxon>Agaricomycotina</taxon>
        <taxon>Tremellomycetes</taxon>
        <taxon>Tremellales</taxon>
        <taxon>Cryptococcaceae</taxon>
        <taxon>Kwoniella</taxon>
    </lineage>
</organism>
<proteinExistence type="predicted"/>
<evidence type="ECO:0000313" key="3">
    <source>
        <dbReference type="Proteomes" id="UP000092583"/>
    </source>
</evidence>
<protein>
    <submittedName>
        <fullName evidence="2">Uncharacterized protein</fullName>
    </submittedName>
</protein>
<accession>A0A1B9ITB1</accession>
<dbReference type="Gene3D" id="1.20.5.170">
    <property type="match status" value="1"/>
</dbReference>
<gene>
    <name evidence="2" type="ORF">L486_03256</name>
</gene>
<reference evidence="2 3" key="1">
    <citation type="submission" date="2013-07" db="EMBL/GenBank/DDBJ databases">
        <title>The Genome Sequence of Kwoniella mangroviensis CBS10435.</title>
        <authorList>
            <consortium name="The Broad Institute Genome Sequencing Platform"/>
            <person name="Cuomo C."/>
            <person name="Litvintseva A."/>
            <person name="Chen Y."/>
            <person name="Heitman J."/>
            <person name="Sun S."/>
            <person name="Springer D."/>
            <person name="Dromer F."/>
            <person name="Young S.K."/>
            <person name="Zeng Q."/>
            <person name="Gargeya S."/>
            <person name="Fitzgerald M."/>
            <person name="Abouelleil A."/>
            <person name="Alvarado L."/>
            <person name="Berlin A.M."/>
            <person name="Chapman S.B."/>
            <person name="Dewar J."/>
            <person name="Goldberg J."/>
            <person name="Griggs A."/>
            <person name="Gujja S."/>
            <person name="Hansen M."/>
            <person name="Howarth C."/>
            <person name="Imamovic A."/>
            <person name="Larimer J."/>
            <person name="McCowan C."/>
            <person name="Murphy C."/>
            <person name="Pearson M."/>
            <person name="Priest M."/>
            <person name="Roberts A."/>
            <person name="Saif S."/>
            <person name="Shea T."/>
            <person name="Sykes S."/>
            <person name="Wortman J."/>
            <person name="Nusbaum C."/>
            <person name="Birren B."/>
        </authorList>
    </citation>
    <scope>NUCLEOTIDE SEQUENCE [LARGE SCALE GENOMIC DNA]</scope>
    <source>
        <strain evidence="2 3">CBS 10435</strain>
    </source>
</reference>
<evidence type="ECO:0000313" key="2">
    <source>
        <dbReference type="EMBL" id="OCF58766.1"/>
    </source>
</evidence>